<dbReference type="GO" id="GO:0003677">
    <property type="term" value="F:DNA binding"/>
    <property type="evidence" value="ECO:0007669"/>
    <property type="project" value="UniProtKB-KW"/>
</dbReference>
<keyword evidence="2" id="KW-0611">Plant defense</keyword>
<reference evidence="8" key="2">
    <citation type="submission" date="2023-05" db="EMBL/GenBank/DDBJ databases">
        <authorList>
            <person name="Schelkunov M.I."/>
        </authorList>
    </citation>
    <scope>NUCLEOTIDE SEQUENCE</scope>
    <source>
        <strain evidence="8">Hsosn_3</strain>
        <tissue evidence="8">Leaf</tissue>
    </source>
</reference>
<keyword evidence="3" id="KW-0805">Transcription regulation</keyword>
<dbReference type="SMART" id="SM00380">
    <property type="entry name" value="AP2"/>
    <property type="match status" value="1"/>
</dbReference>
<keyword evidence="9" id="KW-1185">Reference proteome</keyword>
<evidence type="ECO:0000256" key="2">
    <source>
        <dbReference type="ARBA" id="ARBA00022821"/>
    </source>
</evidence>
<dbReference type="EMBL" id="JAUIZM010000009">
    <property type="protein sequence ID" value="KAK1366521.1"/>
    <property type="molecule type" value="Genomic_DNA"/>
</dbReference>
<reference evidence="8" key="1">
    <citation type="submission" date="2023-02" db="EMBL/GenBank/DDBJ databases">
        <title>Genome of toxic invasive species Heracleum sosnowskyi carries increased number of genes despite the absence of recent whole-genome duplications.</title>
        <authorList>
            <person name="Schelkunov M."/>
            <person name="Shtratnikova V."/>
            <person name="Makarenko M."/>
            <person name="Klepikova A."/>
            <person name="Omelchenko D."/>
            <person name="Novikova G."/>
            <person name="Obukhova E."/>
            <person name="Bogdanov V."/>
            <person name="Penin A."/>
            <person name="Logacheva M."/>
        </authorList>
    </citation>
    <scope>NUCLEOTIDE SEQUENCE</scope>
    <source>
        <strain evidence="8">Hsosn_3</strain>
        <tissue evidence="8">Leaf</tissue>
    </source>
</reference>
<comment type="subcellular location">
    <subcellularLocation>
        <location evidence="1">Nucleus</location>
    </subcellularLocation>
</comment>
<proteinExistence type="predicted"/>
<organism evidence="8 9">
    <name type="scientific">Heracleum sosnowskyi</name>
    <dbReference type="NCBI Taxonomy" id="360622"/>
    <lineage>
        <taxon>Eukaryota</taxon>
        <taxon>Viridiplantae</taxon>
        <taxon>Streptophyta</taxon>
        <taxon>Embryophyta</taxon>
        <taxon>Tracheophyta</taxon>
        <taxon>Spermatophyta</taxon>
        <taxon>Magnoliopsida</taxon>
        <taxon>eudicotyledons</taxon>
        <taxon>Gunneridae</taxon>
        <taxon>Pentapetalae</taxon>
        <taxon>asterids</taxon>
        <taxon>campanulids</taxon>
        <taxon>Apiales</taxon>
        <taxon>Apiaceae</taxon>
        <taxon>Apioideae</taxon>
        <taxon>apioid superclade</taxon>
        <taxon>Tordylieae</taxon>
        <taxon>Tordyliinae</taxon>
        <taxon>Heracleum</taxon>
    </lineage>
</organism>
<evidence type="ECO:0000259" key="7">
    <source>
        <dbReference type="PROSITE" id="PS51032"/>
    </source>
</evidence>
<dbReference type="CDD" id="cd00018">
    <property type="entry name" value="AP2"/>
    <property type="match status" value="1"/>
</dbReference>
<gene>
    <name evidence="8" type="ORF">POM88_042082</name>
</gene>
<dbReference type="PROSITE" id="PS51032">
    <property type="entry name" value="AP2_ERF"/>
    <property type="match status" value="1"/>
</dbReference>
<dbReference type="GO" id="GO:0005634">
    <property type="term" value="C:nucleus"/>
    <property type="evidence" value="ECO:0007669"/>
    <property type="project" value="UniProtKB-SubCell"/>
</dbReference>
<dbReference type="SUPFAM" id="SSF54171">
    <property type="entry name" value="DNA-binding domain"/>
    <property type="match status" value="1"/>
</dbReference>
<dbReference type="InterPro" id="IPR050913">
    <property type="entry name" value="AP2/ERF_ERF"/>
</dbReference>
<dbReference type="GO" id="GO:0003700">
    <property type="term" value="F:DNA-binding transcription factor activity"/>
    <property type="evidence" value="ECO:0007669"/>
    <property type="project" value="InterPro"/>
</dbReference>
<dbReference type="Proteomes" id="UP001237642">
    <property type="component" value="Unassembled WGS sequence"/>
</dbReference>
<keyword evidence="5" id="KW-0804">Transcription</keyword>
<evidence type="ECO:0000313" key="8">
    <source>
        <dbReference type="EMBL" id="KAK1366521.1"/>
    </source>
</evidence>
<dbReference type="InterPro" id="IPR001471">
    <property type="entry name" value="AP2/ERF_dom"/>
</dbReference>
<dbReference type="InterPro" id="IPR036955">
    <property type="entry name" value="AP2/ERF_dom_sf"/>
</dbReference>
<dbReference type="PANTHER" id="PTHR31194:SF225">
    <property type="entry name" value="AP2 DOMAIN CLASS TRANSCRIPTION FACTOR"/>
    <property type="match status" value="1"/>
</dbReference>
<dbReference type="Pfam" id="PF00847">
    <property type="entry name" value="AP2"/>
    <property type="match status" value="1"/>
</dbReference>
<dbReference type="PRINTS" id="PR00367">
    <property type="entry name" value="ETHRSPELEMNT"/>
</dbReference>
<dbReference type="InterPro" id="IPR016177">
    <property type="entry name" value="DNA-bd_dom_sf"/>
</dbReference>
<evidence type="ECO:0000256" key="3">
    <source>
        <dbReference type="ARBA" id="ARBA00023015"/>
    </source>
</evidence>
<keyword evidence="6" id="KW-0539">Nucleus</keyword>
<comment type="caution">
    <text evidence="8">The sequence shown here is derived from an EMBL/GenBank/DDBJ whole genome shotgun (WGS) entry which is preliminary data.</text>
</comment>
<keyword evidence="4" id="KW-0238">DNA-binding</keyword>
<feature type="domain" description="AP2/ERF" evidence="7">
    <location>
        <begin position="112"/>
        <end position="169"/>
    </location>
</feature>
<evidence type="ECO:0000256" key="6">
    <source>
        <dbReference type="ARBA" id="ARBA00023242"/>
    </source>
</evidence>
<dbReference type="Gene3D" id="3.30.730.10">
    <property type="entry name" value="AP2/ERF domain"/>
    <property type="match status" value="1"/>
</dbReference>
<evidence type="ECO:0000256" key="5">
    <source>
        <dbReference type="ARBA" id="ARBA00023163"/>
    </source>
</evidence>
<dbReference type="AlphaFoldDB" id="A0AAD8HHC3"/>
<accession>A0AAD8HHC3</accession>
<dbReference type="FunFam" id="3.30.730.10:FF:000001">
    <property type="entry name" value="Ethylene-responsive transcription factor 2"/>
    <property type="match status" value="1"/>
</dbReference>
<protein>
    <submittedName>
        <fullName evidence="8">Ethylene-responsive transcription factor CRF4</fullName>
    </submittedName>
</protein>
<sequence>MDRNRLCPLKETEHVNITKKYMKPVPSQRTKKSLRKIVRISVTDPDATDSSSDEEGGLFSRQRVKKYVNIVRVETGDVSTTNNKVSENAIGGARCKQVKTAPKAVVAAPVKKYRGVRQRPWGKFAAEIRDPVQKERLWLGTYLTAEEAAMAYDAAAIKIRGPKALTNFENPPPKVEKEIVIESNSSYESGEDSHHITLASPTSVLRNENKSAPEEIIEKEKEKIVEFPAEENFSEIYLFDKFMPLDLTFKEDYFDFGVPEPLNFANEPIFPNDEFLKPVTNYKDLGINFDFTFPLDEPGNFSDNDGLSGGGFGLSYEMIYGFRPTSVRMIVHLPVDLLTFWLSGMFLPLNIVK</sequence>
<dbReference type="PANTHER" id="PTHR31194">
    <property type="entry name" value="SHN SHINE , DNA BINDING / TRANSCRIPTION FACTOR"/>
    <property type="match status" value="1"/>
</dbReference>
<name>A0AAD8HHC3_9APIA</name>
<evidence type="ECO:0000256" key="4">
    <source>
        <dbReference type="ARBA" id="ARBA00023125"/>
    </source>
</evidence>
<evidence type="ECO:0000313" key="9">
    <source>
        <dbReference type="Proteomes" id="UP001237642"/>
    </source>
</evidence>
<dbReference type="GO" id="GO:0006952">
    <property type="term" value="P:defense response"/>
    <property type="evidence" value="ECO:0007669"/>
    <property type="project" value="UniProtKB-KW"/>
</dbReference>
<evidence type="ECO:0000256" key="1">
    <source>
        <dbReference type="ARBA" id="ARBA00004123"/>
    </source>
</evidence>